<keyword evidence="1" id="KW-0812">Transmembrane</keyword>
<feature type="transmembrane region" description="Helical" evidence="1">
    <location>
        <begin position="58"/>
        <end position="81"/>
    </location>
</feature>
<evidence type="ECO:0000256" key="1">
    <source>
        <dbReference type="SAM" id="Phobius"/>
    </source>
</evidence>
<keyword evidence="3" id="KW-1185">Reference proteome</keyword>
<protein>
    <submittedName>
        <fullName evidence="2">Uncharacterized protein</fullName>
    </submittedName>
</protein>
<evidence type="ECO:0000313" key="3">
    <source>
        <dbReference type="Proteomes" id="UP000540568"/>
    </source>
</evidence>
<dbReference type="AlphaFoldDB" id="A0A7W3PF27"/>
<dbReference type="Proteomes" id="UP000540568">
    <property type="component" value="Unassembled WGS sequence"/>
</dbReference>
<proteinExistence type="predicted"/>
<accession>A0A7W3PF27</accession>
<dbReference type="RefSeq" id="WP_182617825.1">
    <property type="nucleotide sequence ID" value="NZ_BAAATF010000003.1"/>
</dbReference>
<comment type="caution">
    <text evidence="2">The sequence shown here is derived from an EMBL/GenBank/DDBJ whole genome shotgun (WGS) entry which is preliminary data.</text>
</comment>
<sequence length="100" mass="10486">MTDETYDKAGGAKKPGSTEQVVHDSAGTLGLGLGLTIGGTVVLLVVGVLRFVPNATAYGFFMFFGGIAVVVGVIQTVIGVYQLAQNIDRMAKAVLKRQRD</sequence>
<organism evidence="2 3">
    <name type="scientific">Promicromonospora sukumoe</name>
    <dbReference type="NCBI Taxonomy" id="88382"/>
    <lineage>
        <taxon>Bacteria</taxon>
        <taxon>Bacillati</taxon>
        <taxon>Actinomycetota</taxon>
        <taxon>Actinomycetes</taxon>
        <taxon>Micrococcales</taxon>
        <taxon>Promicromonosporaceae</taxon>
        <taxon>Promicromonospora</taxon>
    </lineage>
</organism>
<name>A0A7W3PF27_9MICO</name>
<dbReference type="EMBL" id="JACGWV010000001">
    <property type="protein sequence ID" value="MBA8809159.1"/>
    <property type="molecule type" value="Genomic_DNA"/>
</dbReference>
<keyword evidence="1" id="KW-0472">Membrane</keyword>
<feature type="transmembrane region" description="Helical" evidence="1">
    <location>
        <begin position="29"/>
        <end position="52"/>
    </location>
</feature>
<keyword evidence="1" id="KW-1133">Transmembrane helix</keyword>
<evidence type="ECO:0000313" key="2">
    <source>
        <dbReference type="EMBL" id="MBA8809159.1"/>
    </source>
</evidence>
<gene>
    <name evidence="2" type="ORF">FHX71_003101</name>
</gene>
<reference evidence="2 3" key="1">
    <citation type="submission" date="2020-07" db="EMBL/GenBank/DDBJ databases">
        <title>Sequencing the genomes of 1000 actinobacteria strains.</title>
        <authorList>
            <person name="Klenk H.-P."/>
        </authorList>
    </citation>
    <scope>NUCLEOTIDE SEQUENCE [LARGE SCALE GENOMIC DNA]</scope>
    <source>
        <strain evidence="2 3">DSM 44121</strain>
    </source>
</reference>